<dbReference type="AlphaFoldDB" id="A0A0M2R9A2"/>
<protein>
    <recommendedName>
        <fullName evidence="3">HTH araC/xylS-type domain-containing protein</fullName>
    </recommendedName>
</protein>
<dbReference type="Gene3D" id="1.10.10.60">
    <property type="entry name" value="Homeodomain-like"/>
    <property type="match status" value="1"/>
</dbReference>
<dbReference type="GO" id="GO:0043565">
    <property type="term" value="F:sequence-specific DNA binding"/>
    <property type="evidence" value="ECO:0007669"/>
    <property type="project" value="InterPro"/>
</dbReference>
<dbReference type="SUPFAM" id="SSF52317">
    <property type="entry name" value="Class I glutamine amidotransferase-like"/>
    <property type="match status" value="1"/>
</dbReference>
<dbReference type="Pfam" id="PF12833">
    <property type="entry name" value="HTH_18"/>
    <property type="match status" value="1"/>
</dbReference>
<dbReference type="InterPro" id="IPR052158">
    <property type="entry name" value="INH-QAR"/>
</dbReference>
<dbReference type="PANTHER" id="PTHR43130">
    <property type="entry name" value="ARAC-FAMILY TRANSCRIPTIONAL REGULATOR"/>
    <property type="match status" value="1"/>
</dbReference>
<sequence>MVFENVNLLDISGPVQAFHSASGPETMVKTSIQEKEKIRNSTEVPPHALPLYTHRFLSLDGKSITTSCGMVVLPHGKITDLTPHSDLLIPGGIGVDQLLENETLLKLLREFHTGNKDRRLISICSGALILAASGVLDGREATTHWSREQMAKERFPNVNWKLNTIYTKSDQIYTSAGVSTGIDLAMAIIEEDHGISNSLDVAQELVVYLRRNGGQKQFSDLLEAQKRLEPKLLQLVDKISTDLCRNWTLSELSKEANMTPRTLDRRFNQTLGASPVQFVELTRLNQARILLAKGVSMKQVANLCGFGDLQKMRRSFLRNLGITTTEYLQHFGPC</sequence>
<evidence type="ECO:0000256" key="2">
    <source>
        <dbReference type="ARBA" id="ARBA00023163"/>
    </source>
</evidence>
<dbReference type="PROSITE" id="PS01124">
    <property type="entry name" value="HTH_ARAC_FAMILY_2"/>
    <property type="match status" value="1"/>
</dbReference>
<dbReference type="STRING" id="1549748.WH95_09835"/>
<dbReference type="GO" id="GO:0003700">
    <property type="term" value="F:DNA-binding transcription factor activity"/>
    <property type="evidence" value="ECO:0007669"/>
    <property type="project" value="InterPro"/>
</dbReference>
<dbReference type="Pfam" id="PF01965">
    <property type="entry name" value="DJ-1_PfpI"/>
    <property type="match status" value="1"/>
</dbReference>
<evidence type="ECO:0000313" key="4">
    <source>
        <dbReference type="EMBL" id="KKJ77039.1"/>
    </source>
</evidence>
<dbReference type="InterPro" id="IPR018060">
    <property type="entry name" value="HTH_AraC"/>
</dbReference>
<dbReference type="CDD" id="cd03137">
    <property type="entry name" value="GATase1_AraC_1"/>
    <property type="match status" value="1"/>
</dbReference>
<dbReference type="InterPro" id="IPR009057">
    <property type="entry name" value="Homeodomain-like_sf"/>
</dbReference>
<evidence type="ECO:0000313" key="5">
    <source>
        <dbReference type="Proteomes" id="UP000034491"/>
    </source>
</evidence>
<feature type="domain" description="HTH araC/xylS-type" evidence="3">
    <location>
        <begin position="233"/>
        <end position="330"/>
    </location>
</feature>
<gene>
    <name evidence="4" type="ORF">WH95_09835</name>
</gene>
<keyword evidence="1" id="KW-0805">Transcription regulation</keyword>
<dbReference type="SUPFAM" id="SSF46689">
    <property type="entry name" value="Homeodomain-like"/>
    <property type="match status" value="2"/>
</dbReference>
<keyword evidence="2" id="KW-0804">Transcription</keyword>
<dbReference type="Gene3D" id="3.40.50.880">
    <property type="match status" value="1"/>
</dbReference>
<dbReference type="InterPro" id="IPR002818">
    <property type="entry name" value="DJ-1/PfpI"/>
</dbReference>
<dbReference type="SMART" id="SM00342">
    <property type="entry name" value="HTH_ARAC"/>
    <property type="match status" value="1"/>
</dbReference>
<dbReference type="InterPro" id="IPR029062">
    <property type="entry name" value="Class_I_gatase-like"/>
</dbReference>
<proteinExistence type="predicted"/>
<dbReference type="PANTHER" id="PTHR43130:SF3">
    <property type="entry name" value="HTH-TYPE TRANSCRIPTIONAL REGULATOR RV1931C"/>
    <property type="match status" value="1"/>
</dbReference>
<dbReference type="EMBL" id="LANI01000006">
    <property type="protein sequence ID" value="KKJ77039.1"/>
    <property type="molecule type" value="Genomic_DNA"/>
</dbReference>
<reference evidence="4 5" key="1">
    <citation type="submission" date="2015-03" db="EMBL/GenBank/DDBJ databases">
        <title>Genome sequence of Kiloniella sp. P1-1, isolated from the gut microflora of Pacific white shrimp, Penaeus vannamei.</title>
        <authorList>
            <person name="Shao Z."/>
            <person name="Wang L."/>
            <person name="Li X."/>
        </authorList>
    </citation>
    <scope>NUCLEOTIDE SEQUENCE [LARGE SCALE GENOMIC DNA]</scope>
    <source>
        <strain evidence="4 5">P1-1</strain>
    </source>
</reference>
<accession>A0A0M2R9A2</accession>
<organism evidence="4 5">
    <name type="scientific">Kiloniella litopenaei</name>
    <dbReference type="NCBI Taxonomy" id="1549748"/>
    <lineage>
        <taxon>Bacteria</taxon>
        <taxon>Pseudomonadati</taxon>
        <taxon>Pseudomonadota</taxon>
        <taxon>Alphaproteobacteria</taxon>
        <taxon>Rhodospirillales</taxon>
        <taxon>Kiloniellaceae</taxon>
        <taxon>Kiloniella</taxon>
    </lineage>
</organism>
<dbReference type="PATRIC" id="fig|1549748.8.peg.4009"/>
<evidence type="ECO:0000259" key="3">
    <source>
        <dbReference type="PROSITE" id="PS01124"/>
    </source>
</evidence>
<dbReference type="Proteomes" id="UP000034491">
    <property type="component" value="Unassembled WGS sequence"/>
</dbReference>
<keyword evidence="5" id="KW-1185">Reference proteome</keyword>
<name>A0A0M2R9A2_9PROT</name>
<evidence type="ECO:0000256" key="1">
    <source>
        <dbReference type="ARBA" id="ARBA00023015"/>
    </source>
</evidence>
<comment type="caution">
    <text evidence="4">The sequence shown here is derived from an EMBL/GenBank/DDBJ whole genome shotgun (WGS) entry which is preliminary data.</text>
</comment>